<keyword evidence="2" id="KW-0732">Signal</keyword>
<dbReference type="VEuPathDB" id="PlasmoDB:POWCR01_000191600"/>
<keyword evidence="1" id="KW-1133">Transmembrane helix</keyword>
<evidence type="ECO:0000256" key="1">
    <source>
        <dbReference type="SAM" id="Phobius"/>
    </source>
</evidence>
<gene>
    <name evidence="3" type="primary">PowCR01_000191600</name>
    <name evidence="3" type="ORF">POWCR01_000191600</name>
</gene>
<dbReference type="Proteomes" id="UP000243200">
    <property type="component" value="Unassembled WGS sequence"/>
</dbReference>
<evidence type="ECO:0000256" key="2">
    <source>
        <dbReference type="SAM" id="SignalP"/>
    </source>
</evidence>
<feature type="transmembrane region" description="Helical" evidence="1">
    <location>
        <begin position="250"/>
        <end position="280"/>
    </location>
</feature>
<sequence>MIGKKKTFLLCFNILFVLSTSLWKLQYSNESTGFNHPLDTRTSRLLRGGTNVETTYAHPCLEERIKGLLNEDGRNFEKELNSGLQYRHFPYDTLKQSNNFHEKFNAPKLYDTFEKNYYPLKHSNSINSIDYIGDIYNNFDDHNYRGNKRLNRLKRGNPYEKKIDTFKYDGNYGNNHVMLKEPFQKKNKSKNKSSVSHFIKFMKKLDSKYERGLLHFINYKMNAHRKNGNNISKPLKMYFNIVSPLLPPALILFIFVHFGLVLGVIFSAILFEGAFAYIAYKISKCVHTYKGDKKSIKKRRQSIL</sequence>
<dbReference type="VEuPathDB" id="PlasmoDB:PocGH01_00158100"/>
<reference evidence="3 4" key="1">
    <citation type="submission" date="2016-06" db="EMBL/GenBank/DDBJ databases">
        <authorList>
            <consortium name="Pathogen Informatics"/>
        </authorList>
    </citation>
    <scope>NUCLEOTIDE SEQUENCE [LARGE SCALE GENOMIC DNA]</scope>
</reference>
<evidence type="ECO:0000313" key="3">
    <source>
        <dbReference type="EMBL" id="SBT74187.1"/>
    </source>
</evidence>
<feature type="signal peptide" evidence="2">
    <location>
        <begin position="1"/>
        <end position="19"/>
    </location>
</feature>
<dbReference type="AlphaFoldDB" id="A0A1C3KJV0"/>
<proteinExistence type="predicted"/>
<keyword evidence="1" id="KW-0472">Membrane</keyword>
<feature type="chain" id="PRO_5008677810" description="Pv-fam-d protein" evidence="2">
    <location>
        <begin position="20"/>
        <end position="304"/>
    </location>
</feature>
<name>A0A1C3KJV0_PLAOA</name>
<organism evidence="3 4">
    <name type="scientific">Plasmodium ovale</name>
    <name type="common">malaria parasite P. ovale</name>
    <dbReference type="NCBI Taxonomy" id="36330"/>
    <lineage>
        <taxon>Eukaryota</taxon>
        <taxon>Sar</taxon>
        <taxon>Alveolata</taxon>
        <taxon>Apicomplexa</taxon>
        <taxon>Aconoidasida</taxon>
        <taxon>Haemosporida</taxon>
        <taxon>Plasmodiidae</taxon>
        <taxon>Plasmodium</taxon>
        <taxon>Plasmodium (Plasmodium)</taxon>
    </lineage>
</organism>
<protein>
    <recommendedName>
        <fullName evidence="5">Pv-fam-d protein</fullName>
    </recommendedName>
</protein>
<accession>A0A1C3KJV0</accession>
<keyword evidence="1" id="KW-0812">Transmembrane</keyword>
<dbReference type="EMBL" id="FLRJ01000655">
    <property type="protein sequence ID" value="SBT74187.1"/>
    <property type="molecule type" value="Genomic_DNA"/>
</dbReference>
<dbReference type="OrthoDB" id="388125at2759"/>
<evidence type="ECO:0008006" key="5">
    <source>
        <dbReference type="Google" id="ProtNLM"/>
    </source>
</evidence>
<evidence type="ECO:0000313" key="4">
    <source>
        <dbReference type="Proteomes" id="UP000243200"/>
    </source>
</evidence>